<reference evidence="12" key="1">
    <citation type="submission" date="2016-05" db="EMBL/GenBank/DDBJ databases">
        <title>Comparative genomics of biotechnologically important yeasts.</title>
        <authorList>
            <consortium name="DOE Joint Genome Institute"/>
            <person name="Riley R."/>
            <person name="Haridas S."/>
            <person name="Wolfe K.H."/>
            <person name="Lopes M.R."/>
            <person name="Hittinger C.T."/>
            <person name="Goker M."/>
            <person name="Salamov A."/>
            <person name="Wisecaver J."/>
            <person name="Long T.M."/>
            <person name="Aerts A.L."/>
            <person name="Barry K."/>
            <person name="Choi C."/>
            <person name="Clum A."/>
            <person name="Coughlan A.Y."/>
            <person name="Deshpande S."/>
            <person name="Douglass A.P."/>
            <person name="Hanson S.J."/>
            <person name="Klenk H.-P."/>
            <person name="Labutti K."/>
            <person name="Lapidus A."/>
            <person name="Lindquist E."/>
            <person name="Lipzen A."/>
            <person name="Meier-Kolthoff J.P."/>
            <person name="Ohm R.A."/>
            <person name="Otillar R.P."/>
            <person name="Pangilinan J."/>
            <person name="Peng Y."/>
            <person name="Rokas A."/>
            <person name="Rosa C.A."/>
            <person name="Scheuner C."/>
            <person name="Sibirny A.A."/>
            <person name="Slot J.C."/>
            <person name="Stielow J.B."/>
            <person name="Sun H."/>
            <person name="Kurtzman C.P."/>
            <person name="Blackwell M."/>
            <person name="Grigoriev I.V."/>
            <person name="Jeffries T.W."/>
        </authorList>
    </citation>
    <scope>NUCLEOTIDE SEQUENCE [LARGE SCALE GENOMIC DNA]</scope>
    <source>
        <strain evidence="12">NRRL Y-17324</strain>
    </source>
</reference>
<dbReference type="PANTHER" id="PTHR15138:SF14">
    <property type="entry name" value="TRANSCRIPTION INITIATION FACTOR TFIID SUBUNIT 4"/>
    <property type="match status" value="1"/>
</dbReference>
<evidence type="ECO:0000256" key="7">
    <source>
        <dbReference type="ARBA" id="ARBA00025346"/>
    </source>
</evidence>
<evidence type="ECO:0000256" key="4">
    <source>
        <dbReference type="ARBA" id="ARBA00023015"/>
    </source>
</evidence>
<comment type="subcellular location">
    <subcellularLocation>
        <location evidence="1">Nucleus</location>
    </subcellularLocation>
</comment>
<accession>A0A1E4SKZ4</accession>
<feature type="non-terminal residue" evidence="11">
    <location>
        <position position="284"/>
    </location>
</feature>
<dbReference type="STRING" id="984487.A0A1E4SKZ4"/>
<protein>
    <recommendedName>
        <fullName evidence="3">Transcription initiation factor TFIID subunit 4</fullName>
    </recommendedName>
    <alternativeName>
        <fullName evidence="8">TBP-associated factor 4</fullName>
    </alternativeName>
</protein>
<keyword evidence="4" id="KW-0805">Transcription regulation</keyword>
<dbReference type="PANTHER" id="PTHR15138">
    <property type="entry name" value="TRANSCRIPTION INITIATION FACTOR TFIID SUBUNIT 4"/>
    <property type="match status" value="1"/>
</dbReference>
<dbReference type="GO" id="GO:0016251">
    <property type="term" value="F:RNA polymerase II general transcription initiation factor activity"/>
    <property type="evidence" value="ECO:0007669"/>
    <property type="project" value="TreeGrafter"/>
</dbReference>
<dbReference type="GO" id="GO:0005669">
    <property type="term" value="C:transcription factor TFIID complex"/>
    <property type="evidence" value="ECO:0007669"/>
    <property type="project" value="EnsemblFungi"/>
</dbReference>
<evidence type="ECO:0000256" key="2">
    <source>
        <dbReference type="ARBA" id="ARBA00006178"/>
    </source>
</evidence>
<dbReference type="GO" id="GO:0006367">
    <property type="term" value="P:transcription initiation at RNA polymerase II promoter"/>
    <property type="evidence" value="ECO:0007669"/>
    <property type="project" value="TreeGrafter"/>
</dbReference>
<name>A0A1E4SKZ4_9ASCO</name>
<dbReference type="GO" id="GO:0061629">
    <property type="term" value="F:RNA polymerase II-specific DNA-binding transcription factor binding"/>
    <property type="evidence" value="ECO:0007669"/>
    <property type="project" value="EnsemblFungi"/>
</dbReference>
<dbReference type="RefSeq" id="XP_020065280.1">
    <property type="nucleotide sequence ID" value="XM_020208852.2"/>
</dbReference>
<dbReference type="Proteomes" id="UP000094285">
    <property type="component" value="Unassembled WGS sequence"/>
</dbReference>
<sequence>DSSKLNDAIAAAGVNLQQEEDLMAQQQLNRRSELSGDLKSMLRGAKPPAFLNAFHVASFMNKVAKENGVQQNFLQDGELLELVSSACEYWMSNILTKTIILSRHRRRGIPALNPSNTNTNNKSKKATSSNSASRSELSKGLRDLATKQKELEEKRVAKRVLLGLEKNALDAAEAALENSKAGAEETLHRAANATAAMMTMNPGRKKYSWMTSNAGNNDQNKGAADKDGKNKQSSIISVRGDNGLRFREIRSGNSVTMKDLLGAIEDERMGTEKAIIKGFAKLKD</sequence>
<feature type="non-terminal residue" evidence="11">
    <location>
        <position position="1"/>
    </location>
</feature>
<dbReference type="GeneID" id="30982988"/>
<dbReference type="AlphaFoldDB" id="A0A1E4SKZ4"/>
<evidence type="ECO:0000256" key="9">
    <source>
        <dbReference type="SAM" id="MobiDB-lite"/>
    </source>
</evidence>
<comment type="similarity">
    <text evidence="2">Belongs to the TAF4 family.</text>
</comment>
<feature type="region of interest" description="Disordered" evidence="9">
    <location>
        <begin position="213"/>
        <end position="236"/>
    </location>
</feature>
<proteinExistence type="inferred from homology"/>
<dbReference type="GO" id="GO:0045944">
    <property type="term" value="P:positive regulation of transcription by RNA polymerase II"/>
    <property type="evidence" value="ECO:0007669"/>
    <property type="project" value="EnsemblFungi"/>
</dbReference>
<evidence type="ECO:0000256" key="8">
    <source>
        <dbReference type="ARBA" id="ARBA00031747"/>
    </source>
</evidence>
<comment type="function">
    <text evidence="7">Functions as a component of the DNA-binding general transcription factor complex TFIID. Binding of TFIID to a promoter (with or without TATA element) is the initial step in pre-initiation complex (PIC) formation. TFIID plays a key role in the regulation of gene expression by RNA polymerase II through different activities such as transcription activator interaction, core promoter recognition and selectivity, TFIIA and TFIIB interaction, chromatin modification (histone acetylation by TAF1), facilitation of DNA opening and initiation of transcription.</text>
</comment>
<feature type="compositionally biased region" description="Low complexity" evidence="9">
    <location>
        <begin position="115"/>
        <end position="133"/>
    </location>
</feature>
<dbReference type="GO" id="GO:0003682">
    <property type="term" value="F:chromatin binding"/>
    <property type="evidence" value="ECO:0007669"/>
    <property type="project" value="EnsemblFungi"/>
</dbReference>
<dbReference type="InterPro" id="IPR007900">
    <property type="entry name" value="TAF4_C"/>
</dbReference>
<keyword evidence="6" id="KW-0539">Nucleus</keyword>
<dbReference type="InterPro" id="IPR045144">
    <property type="entry name" value="TAF4"/>
</dbReference>
<evidence type="ECO:0000313" key="12">
    <source>
        <dbReference type="Proteomes" id="UP000094285"/>
    </source>
</evidence>
<evidence type="ECO:0000256" key="5">
    <source>
        <dbReference type="ARBA" id="ARBA00023163"/>
    </source>
</evidence>
<dbReference type="EMBL" id="KV453911">
    <property type="protein sequence ID" value="ODV80158.1"/>
    <property type="molecule type" value="Genomic_DNA"/>
</dbReference>
<keyword evidence="12" id="KW-1185">Reference proteome</keyword>
<feature type="domain" description="Transcription initiation factor TFIID component TAF4 C-terminal" evidence="10">
    <location>
        <begin position="5"/>
        <end position="278"/>
    </location>
</feature>
<evidence type="ECO:0000256" key="1">
    <source>
        <dbReference type="ARBA" id="ARBA00004123"/>
    </source>
</evidence>
<evidence type="ECO:0000256" key="6">
    <source>
        <dbReference type="ARBA" id="ARBA00023242"/>
    </source>
</evidence>
<evidence type="ECO:0000259" key="10">
    <source>
        <dbReference type="Pfam" id="PF05236"/>
    </source>
</evidence>
<dbReference type="Pfam" id="PF05236">
    <property type="entry name" value="TAF4"/>
    <property type="match status" value="1"/>
</dbReference>
<evidence type="ECO:0000313" key="11">
    <source>
        <dbReference type="EMBL" id="ODV80158.1"/>
    </source>
</evidence>
<feature type="region of interest" description="Disordered" evidence="9">
    <location>
        <begin position="109"/>
        <end position="140"/>
    </location>
</feature>
<organism evidence="11 12">
    <name type="scientific">Suhomyces tanzawaensis NRRL Y-17324</name>
    <dbReference type="NCBI Taxonomy" id="984487"/>
    <lineage>
        <taxon>Eukaryota</taxon>
        <taxon>Fungi</taxon>
        <taxon>Dikarya</taxon>
        <taxon>Ascomycota</taxon>
        <taxon>Saccharomycotina</taxon>
        <taxon>Pichiomycetes</taxon>
        <taxon>Debaryomycetaceae</taxon>
        <taxon>Suhomyces</taxon>
    </lineage>
</organism>
<keyword evidence="5" id="KW-0804">Transcription</keyword>
<gene>
    <name evidence="11" type="ORF">CANTADRAFT_41030</name>
</gene>
<evidence type="ECO:0000256" key="3">
    <source>
        <dbReference type="ARBA" id="ARBA00017306"/>
    </source>
</evidence>
<dbReference type="OrthoDB" id="21060at2759"/>
<dbReference type="GO" id="GO:0003677">
    <property type="term" value="F:DNA binding"/>
    <property type="evidence" value="ECO:0007669"/>
    <property type="project" value="EnsemblFungi"/>
</dbReference>